<dbReference type="SMART" id="SM00671">
    <property type="entry name" value="SEL1"/>
    <property type="match status" value="3"/>
</dbReference>
<dbReference type="Gene3D" id="3.40.50.2000">
    <property type="entry name" value="Glycogen Phosphorylase B"/>
    <property type="match status" value="1"/>
</dbReference>
<feature type="repeat" description="TPR" evidence="1">
    <location>
        <begin position="215"/>
        <end position="248"/>
    </location>
</feature>
<dbReference type="Pfam" id="PF13181">
    <property type="entry name" value="TPR_8"/>
    <property type="match status" value="1"/>
</dbReference>
<keyword evidence="1" id="KW-0802">TPR repeat</keyword>
<keyword evidence="3" id="KW-1185">Reference proteome</keyword>
<dbReference type="Pfam" id="PF13431">
    <property type="entry name" value="TPR_17"/>
    <property type="match status" value="1"/>
</dbReference>
<feature type="repeat" description="TPR" evidence="1">
    <location>
        <begin position="3"/>
        <end position="36"/>
    </location>
</feature>
<dbReference type="EMBL" id="JAQPOK010000084">
    <property type="protein sequence ID" value="MDJ1179392.1"/>
    <property type="molecule type" value="Genomic_DNA"/>
</dbReference>
<feature type="repeat" description="TPR" evidence="1">
    <location>
        <begin position="37"/>
        <end position="70"/>
    </location>
</feature>
<feature type="repeat" description="TPR" evidence="1">
    <location>
        <begin position="105"/>
        <end position="138"/>
    </location>
</feature>
<proteinExistence type="predicted"/>
<dbReference type="SUPFAM" id="SSF53756">
    <property type="entry name" value="UDP-Glycosyltransferase/glycogen phosphorylase"/>
    <property type="match status" value="1"/>
</dbReference>
<dbReference type="PANTHER" id="PTHR44809">
    <property type="match status" value="1"/>
</dbReference>
<name>A0ABT7BKX8_9CYAN</name>
<dbReference type="Pfam" id="PF13174">
    <property type="entry name" value="TPR_6"/>
    <property type="match status" value="1"/>
</dbReference>
<accession>A0ABT7BKX8</accession>
<dbReference type="Gene3D" id="1.25.40.10">
    <property type="entry name" value="Tetratricopeptide repeat domain"/>
    <property type="match status" value="4"/>
</dbReference>
<dbReference type="InterPro" id="IPR052943">
    <property type="entry name" value="TMTC_O-mannosyl-trnsfr"/>
</dbReference>
<sequence length="556" mass="63194">MSTEELLKQGLTYHQQGKYAQAEEVYGQIVQQEPENTNVLCLLGMVARGQGKLEEAIAHYQRAIALKPDFIEARFNLGNALGASERKEEAIACYQVLLELQPSHAGAYSNLGLLYHQQNQVEQAKRAYEQAIAIDPNQVESFYNLGNLYKAQQDFDRAITYYQQALNLNPNFAQALLNLGNTLQEQEKVTGINLKRRQEAIAYYHRALQANPNYTEVYYTLGNALIPQGHIAEAILAYQKCLKLNPEEPKAHTGLAFALLSLGFLEQGFSEYEWRWKTEEFTTGNLTQPSWNGEPLAGKTLMLYSEQGLGDMIQMIRYLPWVKEQGAKIILECRQPLKRLFATLPQVEQIVTREETLPSFDEHASLMSLPHLSKTSLNTIAPPLPFALPDLPENLMLPETPGKLKVGLGWQGNWEHPNNYLRSCSFSDLQPLFNCDKVQFYSLQKDSSEGDNCQQIEPIEPTPIHPFHPDCEDFLDTAQIIRQLDLVITVDTAIAHLGATLGKPTWILLHFSCDWRWMLLRVDSPWYPTVRLFRQTQPGDWSTVIFQVQQALTALQ</sequence>
<dbReference type="PROSITE" id="PS50293">
    <property type="entry name" value="TPR_REGION"/>
    <property type="match status" value="3"/>
</dbReference>
<feature type="repeat" description="TPR" evidence="1">
    <location>
        <begin position="139"/>
        <end position="172"/>
    </location>
</feature>
<dbReference type="RefSeq" id="WP_283762699.1">
    <property type="nucleotide sequence ID" value="NZ_JAQPOK010000084.1"/>
</dbReference>
<dbReference type="Pfam" id="PF13414">
    <property type="entry name" value="TPR_11"/>
    <property type="match status" value="3"/>
</dbReference>
<organism evidence="2 3">
    <name type="scientific">Roseofilum halophilum BLCC-M91</name>
    <dbReference type="NCBI Taxonomy" id="3022259"/>
    <lineage>
        <taxon>Bacteria</taxon>
        <taxon>Bacillati</taxon>
        <taxon>Cyanobacteriota</taxon>
        <taxon>Cyanophyceae</taxon>
        <taxon>Desertifilales</taxon>
        <taxon>Desertifilaceae</taxon>
        <taxon>Roseofilum</taxon>
        <taxon>Roseofilum halophilum</taxon>
    </lineage>
</organism>
<dbReference type="InterPro" id="IPR011990">
    <property type="entry name" value="TPR-like_helical_dom_sf"/>
</dbReference>
<comment type="caution">
    <text evidence="2">The sequence shown here is derived from an EMBL/GenBank/DDBJ whole genome shotgun (WGS) entry which is preliminary data.</text>
</comment>
<evidence type="ECO:0000256" key="1">
    <source>
        <dbReference type="PROSITE-ProRule" id="PRU00339"/>
    </source>
</evidence>
<dbReference type="SUPFAM" id="SSF48452">
    <property type="entry name" value="TPR-like"/>
    <property type="match status" value="1"/>
</dbReference>
<dbReference type="PANTHER" id="PTHR44809:SF1">
    <property type="entry name" value="PROTEIN O-MANNOSYL-TRANSFERASE TMTC1"/>
    <property type="match status" value="1"/>
</dbReference>
<dbReference type="InterPro" id="IPR019734">
    <property type="entry name" value="TPR_rpt"/>
</dbReference>
<dbReference type="SMART" id="SM00028">
    <property type="entry name" value="TPR"/>
    <property type="match status" value="7"/>
</dbReference>
<protein>
    <submittedName>
        <fullName evidence="2">Tetratricopeptide repeat protein</fullName>
    </submittedName>
</protein>
<evidence type="ECO:0000313" key="2">
    <source>
        <dbReference type="EMBL" id="MDJ1179392.1"/>
    </source>
</evidence>
<evidence type="ECO:0000313" key="3">
    <source>
        <dbReference type="Proteomes" id="UP001231370"/>
    </source>
</evidence>
<feature type="repeat" description="TPR" evidence="1">
    <location>
        <begin position="71"/>
        <end position="104"/>
    </location>
</feature>
<dbReference type="InterPro" id="IPR006597">
    <property type="entry name" value="Sel1-like"/>
</dbReference>
<reference evidence="2 3" key="1">
    <citation type="submission" date="2023-01" db="EMBL/GenBank/DDBJ databases">
        <title>Novel diversity within Roseofilum (Cyanobacteria; Desertifilaceae) from marine benthic mats with descriptions of four novel species.</title>
        <authorList>
            <person name="Wang Y."/>
            <person name="Berthold D.E."/>
            <person name="Hu J."/>
            <person name="Lefler F.W."/>
            <person name="Laughinghouse H.D. IV."/>
        </authorList>
    </citation>
    <scope>NUCLEOTIDE SEQUENCE [LARGE SCALE GENOMIC DNA]</scope>
    <source>
        <strain evidence="2 3">BLCC-M91</strain>
    </source>
</reference>
<dbReference type="PROSITE" id="PS50005">
    <property type="entry name" value="TPR"/>
    <property type="match status" value="6"/>
</dbReference>
<dbReference type="Proteomes" id="UP001231370">
    <property type="component" value="Unassembled WGS sequence"/>
</dbReference>
<gene>
    <name evidence="2" type="ORF">PJF56_10995</name>
</gene>